<gene>
    <name evidence="1" type="ORF">H9729_03445</name>
</gene>
<protein>
    <recommendedName>
        <fullName evidence="3">Extracellular solute-binding protein</fullName>
    </recommendedName>
</protein>
<name>A0A9D1ZWF1_9FIRM</name>
<comment type="caution">
    <text evidence="1">The sequence shown here is derived from an EMBL/GenBank/DDBJ whole genome shotgun (WGS) entry which is preliminary data.</text>
</comment>
<evidence type="ECO:0000313" key="2">
    <source>
        <dbReference type="Proteomes" id="UP000886750"/>
    </source>
</evidence>
<reference evidence="1" key="1">
    <citation type="journal article" date="2021" name="PeerJ">
        <title>Extensive microbial diversity within the chicken gut microbiome revealed by metagenomics and culture.</title>
        <authorList>
            <person name="Gilroy R."/>
            <person name="Ravi A."/>
            <person name="Getino M."/>
            <person name="Pursley I."/>
            <person name="Horton D.L."/>
            <person name="Alikhan N.F."/>
            <person name="Baker D."/>
            <person name="Gharbi K."/>
            <person name="Hall N."/>
            <person name="Watson M."/>
            <person name="Adriaenssens E.M."/>
            <person name="Foster-Nyarko E."/>
            <person name="Jarju S."/>
            <person name="Secka A."/>
            <person name="Antonio M."/>
            <person name="Oren A."/>
            <person name="Chaudhuri R.R."/>
            <person name="La Ragione R."/>
            <person name="Hildebrand F."/>
            <person name="Pallen M.J."/>
        </authorList>
    </citation>
    <scope>NUCLEOTIDE SEQUENCE</scope>
    <source>
        <strain evidence="1">1345</strain>
    </source>
</reference>
<reference evidence="1" key="2">
    <citation type="submission" date="2021-04" db="EMBL/GenBank/DDBJ databases">
        <authorList>
            <person name="Gilroy R."/>
        </authorList>
    </citation>
    <scope>NUCLEOTIDE SEQUENCE</scope>
    <source>
        <strain evidence="1">1345</strain>
    </source>
</reference>
<dbReference type="AlphaFoldDB" id="A0A9D1ZWF1"/>
<organism evidence="1 2">
    <name type="scientific">Candidatus Borkfalkia excrementigallinarum</name>
    <dbReference type="NCBI Taxonomy" id="2838506"/>
    <lineage>
        <taxon>Bacteria</taxon>
        <taxon>Bacillati</taxon>
        <taxon>Bacillota</taxon>
        <taxon>Clostridia</taxon>
        <taxon>Christensenellales</taxon>
        <taxon>Christensenellaceae</taxon>
        <taxon>Candidatus Borkfalkia</taxon>
    </lineage>
</organism>
<evidence type="ECO:0008006" key="3">
    <source>
        <dbReference type="Google" id="ProtNLM"/>
    </source>
</evidence>
<sequence length="229" mass="25409">MISFGTGADFVGDIAQPLRGYSFPYAQIGKETYAYPWCRGGYFLFASAEGDFSDVSAQNTVIAQTSLSEVAAYYADISGECTFESTLKAYVNFIGGEYKYMLGTQRDIYRLTARNFSFQAKALGQFSDLWQYISVCTEDALRYEACLRFIAHLLSEEVQKMLPQIGMMSAFYSVYDSSLAVMAEAEQIQPAHSVNAFISAQALDELHSNAQLALKGDKNGAKNLENYLI</sequence>
<proteinExistence type="predicted"/>
<dbReference type="Proteomes" id="UP000886750">
    <property type="component" value="Unassembled WGS sequence"/>
</dbReference>
<accession>A0A9D1ZWF1</accession>
<dbReference type="EMBL" id="DXCQ01000028">
    <property type="protein sequence ID" value="HIY96718.1"/>
    <property type="molecule type" value="Genomic_DNA"/>
</dbReference>
<evidence type="ECO:0000313" key="1">
    <source>
        <dbReference type="EMBL" id="HIY96718.1"/>
    </source>
</evidence>
<dbReference type="SUPFAM" id="SSF53850">
    <property type="entry name" value="Periplasmic binding protein-like II"/>
    <property type="match status" value="1"/>
</dbReference>